<feature type="transmembrane region" description="Helical" evidence="2">
    <location>
        <begin position="85"/>
        <end position="108"/>
    </location>
</feature>
<dbReference type="OrthoDB" id="3219854at2759"/>
<feature type="transmembrane region" description="Helical" evidence="2">
    <location>
        <begin position="218"/>
        <end position="241"/>
    </location>
</feature>
<proteinExistence type="predicted"/>
<name>A0A2G8SQ41_9APHY</name>
<comment type="caution">
    <text evidence="4">The sequence shown here is derived from an EMBL/GenBank/DDBJ whole genome shotgun (WGS) entry which is preliminary data.</text>
</comment>
<keyword evidence="5" id="KW-1185">Reference proteome</keyword>
<reference evidence="4 5" key="1">
    <citation type="journal article" date="2015" name="Sci. Rep.">
        <title>Chromosome-level genome map provides insights into diverse defense mechanisms in the medicinal fungus Ganoderma sinense.</title>
        <authorList>
            <person name="Zhu Y."/>
            <person name="Xu J."/>
            <person name="Sun C."/>
            <person name="Zhou S."/>
            <person name="Xu H."/>
            <person name="Nelson D.R."/>
            <person name="Qian J."/>
            <person name="Song J."/>
            <person name="Luo H."/>
            <person name="Xiang L."/>
            <person name="Li Y."/>
            <person name="Xu Z."/>
            <person name="Ji A."/>
            <person name="Wang L."/>
            <person name="Lu S."/>
            <person name="Hayward A."/>
            <person name="Sun W."/>
            <person name="Li X."/>
            <person name="Schwartz D.C."/>
            <person name="Wang Y."/>
            <person name="Chen S."/>
        </authorList>
    </citation>
    <scope>NUCLEOTIDE SEQUENCE [LARGE SCALE GENOMIC DNA]</scope>
    <source>
        <strain evidence="4 5">ZZ0214-1</strain>
    </source>
</reference>
<gene>
    <name evidence="4" type="ORF">GSI_01551</name>
</gene>
<evidence type="ECO:0000313" key="4">
    <source>
        <dbReference type="EMBL" id="PIL35891.1"/>
    </source>
</evidence>
<sequence length="820" mass="91128">MAMTISSSSGSSIEKAFSGTGSYSSTSTSRSSKRGVADLRRVPDATHAKCPYTDKQRADAWELCAATVKNHSDEMLKRWEDEINMLLTFAGLFSAALTAFNVQSYVLLQPASGDTTVLALAHISSQLASFSVNAAFVNSSQPAFIPPTDSFVAPRYAVWINVLWFTSLICTLSASSIAVTVKQWLYQYKQGLSGTSREISRLRQYRYENLLSWRVPEIIALLPILLQIALALFLGGLLILLWSLHPLVALVGTALVGVLFVFHFATTLLPTFRPDCSYQSPQALGIFLALQPLRKFCIRAAKAILPFFTRSFLARIDRSLNLAWTKLSSLFPKRGTRRSSWHAREKAAADSKRADLDRGLVMTAYDVTLIDTVLYTSLGPCMWDMQPACVRRCYDDVFGARLKKLSCLEQEDWSPAAPLVLNFSLLSAVQDGGAGLSGTVQQEVIHETVLDMPMPDVCADTEVGGLFLQTMAGLARQEDVASRAFEKLVWYLYMTGIQECTVLRPEVIHDVITAYPKSTAEFRKVVDSENAHLNIPYLSAAENILRYLAHHKTASPEDALAGEKNIQDMVRSVHTFVRFPAWKGKRSRLQYVLWELHDSAILCCLFALREDPHSRDLVPAKLVRAFRELLGLIDGELLSDSWLREFWKDKYDSVEGSLRSLEDTFDGQDLEVQDSDHDTLCPADSEDDGIPTIRLQHPEQVLLAGSWHDTKCPEDSVFFESDKMVSSPVPLIAWPSSSRLSGSYSESDSMTYLGPVVAYPSGEDCPPMSSVEPLTVPPGALTAPPLSHFTIPSVPESPQTGLMDRREWYRQRNCTDDSPC</sequence>
<evidence type="ECO:0000256" key="1">
    <source>
        <dbReference type="SAM" id="MobiDB-lite"/>
    </source>
</evidence>
<accession>A0A2G8SQ41</accession>
<feature type="compositionally biased region" description="Low complexity" evidence="1">
    <location>
        <begin position="1"/>
        <end position="30"/>
    </location>
</feature>
<feature type="transmembrane region" description="Helical" evidence="2">
    <location>
        <begin position="156"/>
        <end position="181"/>
    </location>
</feature>
<dbReference type="STRING" id="1077348.A0A2G8SQ41"/>
<feature type="domain" description="DUF6535" evidence="3">
    <location>
        <begin position="61"/>
        <end position="243"/>
    </location>
</feature>
<dbReference type="Pfam" id="PF20153">
    <property type="entry name" value="DUF6535"/>
    <property type="match status" value="1"/>
</dbReference>
<keyword evidence="2" id="KW-1133">Transmembrane helix</keyword>
<dbReference type="EMBL" id="AYKW01000002">
    <property type="protein sequence ID" value="PIL35891.1"/>
    <property type="molecule type" value="Genomic_DNA"/>
</dbReference>
<feature type="transmembrane region" description="Helical" evidence="2">
    <location>
        <begin position="247"/>
        <end position="269"/>
    </location>
</feature>
<dbReference type="InterPro" id="IPR045338">
    <property type="entry name" value="DUF6535"/>
</dbReference>
<feature type="region of interest" description="Disordered" evidence="1">
    <location>
        <begin position="1"/>
        <end position="40"/>
    </location>
</feature>
<organism evidence="4 5">
    <name type="scientific">Ganoderma sinense ZZ0214-1</name>
    <dbReference type="NCBI Taxonomy" id="1077348"/>
    <lineage>
        <taxon>Eukaryota</taxon>
        <taxon>Fungi</taxon>
        <taxon>Dikarya</taxon>
        <taxon>Basidiomycota</taxon>
        <taxon>Agaricomycotina</taxon>
        <taxon>Agaricomycetes</taxon>
        <taxon>Polyporales</taxon>
        <taxon>Polyporaceae</taxon>
        <taxon>Ganoderma</taxon>
    </lineage>
</organism>
<evidence type="ECO:0000259" key="3">
    <source>
        <dbReference type="Pfam" id="PF20153"/>
    </source>
</evidence>
<dbReference type="Proteomes" id="UP000230002">
    <property type="component" value="Unassembled WGS sequence"/>
</dbReference>
<evidence type="ECO:0000313" key="5">
    <source>
        <dbReference type="Proteomes" id="UP000230002"/>
    </source>
</evidence>
<keyword evidence="2" id="KW-0472">Membrane</keyword>
<keyword evidence="2" id="KW-0812">Transmembrane</keyword>
<protein>
    <recommendedName>
        <fullName evidence="3">DUF6535 domain-containing protein</fullName>
    </recommendedName>
</protein>
<evidence type="ECO:0000256" key="2">
    <source>
        <dbReference type="SAM" id="Phobius"/>
    </source>
</evidence>
<dbReference type="AlphaFoldDB" id="A0A2G8SQ41"/>